<accession>A0A8J1UM40</accession>
<gene>
    <name evidence="1" type="ORF">OFUS_LOCUS17738</name>
</gene>
<reference evidence="1" key="1">
    <citation type="submission" date="2022-03" db="EMBL/GenBank/DDBJ databases">
        <authorList>
            <person name="Martin C."/>
        </authorList>
    </citation>
    <scope>NUCLEOTIDE SEQUENCE</scope>
</reference>
<dbReference type="Pfam" id="PF00092">
    <property type="entry name" value="VWA"/>
    <property type="match status" value="2"/>
</dbReference>
<keyword evidence="2" id="KW-1185">Reference proteome</keyword>
<dbReference type="PROSITE" id="PS50234">
    <property type="entry name" value="VWFA"/>
    <property type="match status" value="2"/>
</dbReference>
<dbReference type="AlphaFoldDB" id="A0A8J1UM40"/>
<evidence type="ECO:0000313" key="2">
    <source>
        <dbReference type="Proteomes" id="UP000749559"/>
    </source>
</evidence>
<dbReference type="EMBL" id="CAIIXF020000008">
    <property type="protein sequence ID" value="CAH1792809.1"/>
    <property type="molecule type" value="Genomic_DNA"/>
</dbReference>
<dbReference type="Proteomes" id="UP000749559">
    <property type="component" value="Unassembled WGS sequence"/>
</dbReference>
<dbReference type="PANTHER" id="PTHR24020">
    <property type="entry name" value="COLLAGEN ALPHA"/>
    <property type="match status" value="1"/>
</dbReference>
<proteinExistence type="predicted"/>
<dbReference type="OrthoDB" id="5317514at2759"/>
<comment type="caution">
    <text evidence="1">The sequence shown here is derived from an EMBL/GenBank/DDBJ whole genome shotgun (WGS) entry which is preliminary data.</text>
</comment>
<dbReference type="SUPFAM" id="SSF53300">
    <property type="entry name" value="vWA-like"/>
    <property type="match status" value="2"/>
</dbReference>
<name>A0A8J1UM40_OWEFU</name>
<dbReference type="InterPro" id="IPR050525">
    <property type="entry name" value="ECM_Assembly_Org"/>
</dbReference>
<dbReference type="Gene3D" id="3.40.50.410">
    <property type="entry name" value="von Willebrand factor, type A domain"/>
    <property type="match status" value="2"/>
</dbReference>
<dbReference type="SMART" id="SM00327">
    <property type="entry name" value="VWA"/>
    <property type="match status" value="2"/>
</dbReference>
<protein>
    <submittedName>
        <fullName evidence="1">Uncharacterized protein</fullName>
    </submittedName>
</protein>
<organism evidence="1 2">
    <name type="scientific">Owenia fusiformis</name>
    <name type="common">Polychaete worm</name>
    <dbReference type="NCBI Taxonomy" id="6347"/>
    <lineage>
        <taxon>Eukaryota</taxon>
        <taxon>Metazoa</taxon>
        <taxon>Spiralia</taxon>
        <taxon>Lophotrochozoa</taxon>
        <taxon>Annelida</taxon>
        <taxon>Polychaeta</taxon>
        <taxon>Sedentaria</taxon>
        <taxon>Canalipalpata</taxon>
        <taxon>Sabellida</taxon>
        <taxon>Oweniida</taxon>
        <taxon>Oweniidae</taxon>
        <taxon>Owenia</taxon>
    </lineage>
</organism>
<dbReference type="InterPro" id="IPR002035">
    <property type="entry name" value="VWF_A"/>
</dbReference>
<evidence type="ECO:0000313" key="1">
    <source>
        <dbReference type="EMBL" id="CAH1792809.1"/>
    </source>
</evidence>
<dbReference type="InterPro" id="IPR036465">
    <property type="entry name" value="vWFA_dom_sf"/>
</dbReference>
<sequence>MTYDQTLRSNFKMKIVFALLSLIAHMVTVHGDVEIFDYDRLFGLSNKTEEQKYMCADIVFAIDISCSVKNRDKKKMVTIVENIVKGTKVNEKITRFGLVLFDKGARKRFGLNNNGNADELLSQLADLKTNIKKAHKGCKTHTWKALELVRTDEDLLGSVSRYDTETGRERKRVLILMTDGVPFDSKNNLIEVADLTKEMGRLNDLANITTFVVHVPKNGVLEPIPLLDDLVSSLRWKYEVDAGTDLEDVGSFFFHQLVKISPCDYRCTAKIDLCFVMDRSDSIEVENIKLTKEFFKDLADSFLVTYDKSNKKFTSAMIGVSSYNQDVYQHSLGYKCKDNACIRDAIAAIPNEHNTYTETDDALANVASQCLPPYVTRGHGIPRVAILATDGNTWEEGAKRINSRPTIKMAKRLRSQGIDTEVIGLPNYQDLVGIKEWKQTASHFVFDMRNGTGPGWSVNFEDLKSITGTVARKICGQYSDEGANEV</sequence>
<dbReference type="CDD" id="cd00198">
    <property type="entry name" value="vWFA"/>
    <property type="match status" value="2"/>
</dbReference>
<dbReference type="PANTHER" id="PTHR24020:SF20">
    <property type="entry name" value="PH DOMAIN-CONTAINING PROTEIN"/>
    <property type="match status" value="1"/>
</dbReference>